<keyword evidence="2" id="KW-1185">Reference proteome</keyword>
<proteinExistence type="predicted"/>
<evidence type="ECO:0000313" key="1">
    <source>
        <dbReference type="EMBL" id="EFA91146.1"/>
    </source>
</evidence>
<dbReference type="Proteomes" id="UP000005283">
    <property type="component" value="Unassembled WGS sequence"/>
</dbReference>
<evidence type="ECO:0000313" key="2">
    <source>
        <dbReference type="Proteomes" id="UP000005283"/>
    </source>
</evidence>
<gene>
    <name evidence="1" type="ORF">HMPREF0650_1182</name>
</gene>
<reference evidence="1 2" key="1">
    <citation type="submission" date="2009-12" db="EMBL/GenBank/DDBJ databases">
        <title>Genome Sequence of Prevotella buccalis ATCC 35310.</title>
        <authorList>
            <person name="Durkin A.S."/>
            <person name="Madupu R."/>
            <person name="Torralba M."/>
            <person name="Methe B."/>
            <person name="Sutton G."/>
            <person name="Strausberg R.L."/>
            <person name="Nelson K.E."/>
        </authorList>
    </citation>
    <scope>NUCLEOTIDE SEQUENCE [LARGE SCALE GENOMIC DNA]</scope>
    <source>
        <strain evidence="1 2">ATCC 35310</strain>
    </source>
</reference>
<name>D1W8J7_9BACT</name>
<sequence>MSLLNFRWRILSHFGNEGKVAHHVVIFYQFSPQKRHLQIENLEKNDRQTGCKQAMIW</sequence>
<protein>
    <submittedName>
        <fullName evidence="1">Uncharacterized protein</fullName>
    </submittedName>
</protein>
<dbReference type="EMBL" id="ADEG01000096">
    <property type="protein sequence ID" value="EFA91146.1"/>
    <property type="molecule type" value="Genomic_DNA"/>
</dbReference>
<dbReference type="STRING" id="679190.HMPREF0650_1182"/>
<accession>D1W8J7</accession>
<comment type="caution">
    <text evidence="1">The sequence shown here is derived from an EMBL/GenBank/DDBJ whole genome shotgun (WGS) entry which is preliminary data.</text>
</comment>
<organism evidence="1 2">
    <name type="scientific">Hoylesella buccalis ATCC 35310</name>
    <dbReference type="NCBI Taxonomy" id="679190"/>
    <lineage>
        <taxon>Bacteria</taxon>
        <taxon>Pseudomonadati</taxon>
        <taxon>Bacteroidota</taxon>
        <taxon>Bacteroidia</taxon>
        <taxon>Bacteroidales</taxon>
        <taxon>Prevotellaceae</taxon>
        <taxon>Hoylesella</taxon>
    </lineage>
</organism>
<dbReference type="AlphaFoldDB" id="D1W8J7"/>